<evidence type="ECO:0000256" key="9">
    <source>
        <dbReference type="ARBA" id="ARBA00023136"/>
    </source>
</evidence>
<dbReference type="InterPro" id="IPR039426">
    <property type="entry name" value="TonB-dep_rcpt-like"/>
</dbReference>
<evidence type="ECO:0000313" key="17">
    <source>
        <dbReference type="Proteomes" id="UP000194450"/>
    </source>
</evidence>
<dbReference type="Proteomes" id="UP000194450">
    <property type="component" value="Unassembled WGS sequence"/>
</dbReference>
<keyword evidence="4" id="KW-0410">Iron transport</keyword>
<evidence type="ECO:0000256" key="12">
    <source>
        <dbReference type="RuleBase" id="RU003357"/>
    </source>
</evidence>
<feature type="domain" description="TonB-dependent receptor plug" evidence="15">
    <location>
        <begin position="80"/>
        <end position="173"/>
    </location>
</feature>
<evidence type="ECO:0000256" key="3">
    <source>
        <dbReference type="ARBA" id="ARBA00022452"/>
    </source>
</evidence>
<evidence type="ECO:0000256" key="7">
    <source>
        <dbReference type="ARBA" id="ARBA00023065"/>
    </source>
</evidence>
<dbReference type="RefSeq" id="WP_407681285.1">
    <property type="nucleotide sequence ID" value="NZ_FXWH01000003.1"/>
</dbReference>
<dbReference type="InterPro" id="IPR037066">
    <property type="entry name" value="Plug_dom_sf"/>
</dbReference>
<evidence type="ECO:0000256" key="6">
    <source>
        <dbReference type="ARBA" id="ARBA00023004"/>
    </source>
</evidence>
<keyword evidence="13" id="KW-0732">Signal</keyword>
<dbReference type="Gene3D" id="2.170.130.10">
    <property type="entry name" value="TonB-dependent receptor, plug domain"/>
    <property type="match status" value="1"/>
</dbReference>
<proteinExistence type="inferred from homology"/>
<reference evidence="17" key="1">
    <citation type="submission" date="2017-04" db="EMBL/GenBank/DDBJ databases">
        <authorList>
            <person name="Varghese N."/>
            <person name="Submissions S."/>
        </authorList>
    </citation>
    <scope>NUCLEOTIDE SEQUENCE [LARGE SCALE GENOMIC DNA]</scope>
</reference>
<evidence type="ECO:0000259" key="15">
    <source>
        <dbReference type="Pfam" id="PF07715"/>
    </source>
</evidence>
<evidence type="ECO:0000256" key="4">
    <source>
        <dbReference type="ARBA" id="ARBA00022496"/>
    </source>
</evidence>
<dbReference type="InterPro" id="IPR036942">
    <property type="entry name" value="Beta-barrel_TonB_sf"/>
</dbReference>
<gene>
    <name evidence="16" type="ORF">SAMN06297229_2250</name>
</gene>
<keyword evidence="9 11" id="KW-0472">Membrane</keyword>
<keyword evidence="16" id="KW-0675">Receptor</keyword>
<dbReference type="EMBL" id="FXWH01000003">
    <property type="protein sequence ID" value="SMQ80492.1"/>
    <property type="molecule type" value="Genomic_DNA"/>
</dbReference>
<evidence type="ECO:0000256" key="13">
    <source>
        <dbReference type="SAM" id="SignalP"/>
    </source>
</evidence>
<evidence type="ECO:0000256" key="11">
    <source>
        <dbReference type="PROSITE-ProRule" id="PRU01360"/>
    </source>
</evidence>
<protein>
    <submittedName>
        <fullName evidence="16">Outer membrane receptor proteins, mostly Fe transport</fullName>
    </submittedName>
</protein>
<evidence type="ECO:0000256" key="10">
    <source>
        <dbReference type="ARBA" id="ARBA00023237"/>
    </source>
</evidence>
<dbReference type="AlphaFoldDB" id="A0A1Y6G3G9"/>
<keyword evidence="3 11" id="KW-1134">Transmembrane beta strand</keyword>
<comment type="similarity">
    <text evidence="11 12">Belongs to the TonB-dependent receptor family.</text>
</comment>
<keyword evidence="8 12" id="KW-0798">TonB box</keyword>
<keyword evidence="6" id="KW-0408">Iron</keyword>
<evidence type="ECO:0000256" key="8">
    <source>
        <dbReference type="ARBA" id="ARBA00023077"/>
    </source>
</evidence>
<accession>A0A1Y6G3G9</accession>
<dbReference type="Pfam" id="PF00593">
    <property type="entry name" value="TonB_dep_Rec_b-barrel"/>
    <property type="match status" value="1"/>
</dbReference>
<dbReference type="Gene3D" id="2.40.170.20">
    <property type="entry name" value="TonB-dependent receptor, beta-barrel domain"/>
    <property type="match status" value="1"/>
</dbReference>
<evidence type="ECO:0000256" key="1">
    <source>
        <dbReference type="ARBA" id="ARBA00004571"/>
    </source>
</evidence>
<dbReference type="GO" id="GO:0009279">
    <property type="term" value="C:cell outer membrane"/>
    <property type="evidence" value="ECO:0007669"/>
    <property type="project" value="UniProtKB-SubCell"/>
</dbReference>
<feature type="domain" description="TonB-dependent receptor-like beta-barrel" evidence="14">
    <location>
        <begin position="284"/>
        <end position="765"/>
    </location>
</feature>
<feature type="chain" id="PRO_5013323276" evidence="13">
    <location>
        <begin position="32"/>
        <end position="801"/>
    </location>
</feature>
<feature type="signal peptide" evidence="13">
    <location>
        <begin position="1"/>
        <end position="31"/>
    </location>
</feature>
<name>A0A1Y6G3G9_9GAMM</name>
<sequence length="801" mass="88000">MPFKRRPRVTPVNYLKVNTLILLATPAFVMAQSTTADVKTASAEQRDVEVIQVFGDRKRALTSPKDAQLSGLFGGDKSIFEIPRAVTPITSAMMEDNAIDDLHDILKLAPNTYAASGFGAPSLPTIRGQLGELFEAGMRRQAGNNGFGIPLSFNGVEQIDVVKGVPSVILGSTQRVGGFVNLQPKQAPLTGSEASMKVSAGRWDSYTAQVDAGTAVEEGKQGVRVSAEVRRQGSFYDYAHFDSENLMLAYRLRPNSKSEWRLNFEFFDVDYTDNAGINRPTQNLIDHNLYITGQGVQPNGSTVPGPFSVVSPTGEVEIPRSQVLTDPLTTNNAQTYLVHSVYQLELNDSLALTNRTYFQHLQRDEVATNSFVEIIDGASTFENRLELQKFWSETQQSTFGFNVRYNDVLGYSQFTTEADLPTDLTGPLSNRRIPLTAEQQARLVELRPGVYVSPGAQYDNNGDGVGDYSLSDTTDSESLQLGVFWQQESQLTERLLLTLGGRLDYYDVTARDALPPEGFAAAEDSISEVLGSAAASLNYRLQDSVLLYGTVSYLESTSNSMGGGNVLGANNQISELNFATENELVELGIKYAPATSPWYADAAIFNQTRSLRNRDGSNSGIKTRGFETQVVYDGLDGWWVSAGYSYLDARYDNSASFQDSAQVADAFDDSRPDIIEGTGVGAPNFAGFAPSSVRVQGLPDHSASFAVGYELSEQWSLGLDAIYTGNYKLDYLNTVRIRDQHTLNANVQYSFANQRSTLRLDVFNLTDQDNWSPVFEGGYFGSTLAFPSLPRYLELTFKHTF</sequence>
<dbReference type="Pfam" id="PF07715">
    <property type="entry name" value="Plug"/>
    <property type="match status" value="1"/>
</dbReference>
<keyword evidence="17" id="KW-1185">Reference proteome</keyword>
<dbReference type="GO" id="GO:0006826">
    <property type="term" value="P:iron ion transport"/>
    <property type="evidence" value="ECO:0007669"/>
    <property type="project" value="UniProtKB-KW"/>
</dbReference>
<organism evidence="16 17">
    <name type="scientific">Pseudidiomarina planktonica</name>
    <dbReference type="NCBI Taxonomy" id="1323738"/>
    <lineage>
        <taxon>Bacteria</taxon>
        <taxon>Pseudomonadati</taxon>
        <taxon>Pseudomonadota</taxon>
        <taxon>Gammaproteobacteria</taxon>
        <taxon>Alteromonadales</taxon>
        <taxon>Idiomarinaceae</taxon>
        <taxon>Pseudidiomarina</taxon>
    </lineage>
</organism>
<dbReference type="PANTHER" id="PTHR32552:SF81">
    <property type="entry name" value="TONB-DEPENDENT OUTER MEMBRANE RECEPTOR"/>
    <property type="match status" value="1"/>
</dbReference>
<comment type="subcellular location">
    <subcellularLocation>
        <location evidence="1 11">Cell outer membrane</location>
        <topology evidence="1 11">Multi-pass membrane protein</topology>
    </subcellularLocation>
</comment>
<evidence type="ECO:0000313" key="16">
    <source>
        <dbReference type="EMBL" id="SMQ80492.1"/>
    </source>
</evidence>
<dbReference type="InterPro" id="IPR000531">
    <property type="entry name" value="Beta-barrel_TonB"/>
</dbReference>
<keyword evidence="7" id="KW-0406">Ion transport</keyword>
<dbReference type="InterPro" id="IPR012910">
    <property type="entry name" value="Plug_dom"/>
</dbReference>
<dbReference type="PANTHER" id="PTHR32552">
    <property type="entry name" value="FERRICHROME IRON RECEPTOR-RELATED"/>
    <property type="match status" value="1"/>
</dbReference>
<dbReference type="PROSITE" id="PS52016">
    <property type="entry name" value="TONB_DEPENDENT_REC_3"/>
    <property type="match status" value="1"/>
</dbReference>
<keyword evidence="5 11" id="KW-0812">Transmembrane</keyword>
<dbReference type="SUPFAM" id="SSF56935">
    <property type="entry name" value="Porins"/>
    <property type="match status" value="1"/>
</dbReference>
<evidence type="ECO:0000256" key="2">
    <source>
        <dbReference type="ARBA" id="ARBA00022448"/>
    </source>
</evidence>
<keyword evidence="10 11" id="KW-0998">Cell outer membrane</keyword>
<keyword evidence="2 11" id="KW-0813">Transport</keyword>
<evidence type="ECO:0000259" key="14">
    <source>
        <dbReference type="Pfam" id="PF00593"/>
    </source>
</evidence>
<evidence type="ECO:0000256" key="5">
    <source>
        <dbReference type="ARBA" id="ARBA00022692"/>
    </source>
</evidence>